<feature type="transmembrane region" description="Helical" evidence="6">
    <location>
        <begin position="213"/>
        <end position="233"/>
    </location>
</feature>
<feature type="domain" description="Na+/H+ antiporter NhaC-like C-terminal" evidence="7">
    <location>
        <begin position="176"/>
        <end position="485"/>
    </location>
</feature>
<protein>
    <submittedName>
        <fullName evidence="8">Sodium:proton exchanger</fullName>
    </submittedName>
</protein>
<reference evidence="8" key="1">
    <citation type="submission" date="2022-01" db="EMBL/GenBank/DDBJ databases">
        <authorList>
            <person name="Lagorce A."/>
        </authorList>
    </citation>
    <scope>NUCLEOTIDE SEQUENCE</scope>
    <source>
        <strain evidence="8">Th15_F1_A12</strain>
    </source>
</reference>
<keyword evidence="4 6" id="KW-1133">Transmembrane helix</keyword>
<evidence type="ECO:0000256" key="3">
    <source>
        <dbReference type="ARBA" id="ARBA00022692"/>
    </source>
</evidence>
<accession>A0AAU9QH70</accession>
<feature type="transmembrane region" description="Helical" evidence="6">
    <location>
        <begin position="378"/>
        <end position="399"/>
    </location>
</feature>
<evidence type="ECO:0000256" key="2">
    <source>
        <dbReference type="ARBA" id="ARBA00022475"/>
    </source>
</evidence>
<gene>
    <name evidence="8" type="ORF">THF1A12_110061</name>
</gene>
<evidence type="ECO:0000256" key="4">
    <source>
        <dbReference type="ARBA" id="ARBA00022989"/>
    </source>
</evidence>
<dbReference type="AlphaFoldDB" id="A0AAU9QH70"/>
<comment type="subcellular location">
    <subcellularLocation>
        <location evidence="1">Cell membrane</location>
        <topology evidence="1">Multi-pass membrane protein</topology>
    </subcellularLocation>
</comment>
<proteinExistence type="predicted"/>
<feature type="transmembrane region" description="Helical" evidence="6">
    <location>
        <begin position="81"/>
        <end position="101"/>
    </location>
</feature>
<feature type="transmembrane region" description="Helical" evidence="6">
    <location>
        <begin position="176"/>
        <end position="193"/>
    </location>
</feature>
<evidence type="ECO:0000313" key="9">
    <source>
        <dbReference type="Proteomes" id="UP001295462"/>
    </source>
</evidence>
<evidence type="ECO:0000256" key="5">
    <source>
        <dbReference type="ARBA" id="ARBA00023136"/>
    </source>
</evidence>
<sequence length="522" mass="55787">MYIHFWCLNIKVGIAMEQAEVTSLIPIIITLVLALTTRNVVVGLFAGVVSGVAMLEGTFVDKGPLDSFSALMKSYLLPQLTDSYNAGVILLLVFIGGFVALMEKSGGGVAFAKKVTQWVASKCQAQLSAWFGGVVIFFSDLGTPLIVGPVFRPLFDKLKVSRQKLAFIIDSTSSPVAILIPFIGWGVYIMSLIQKEFAALDVGISDWDAFIGAIPYQFYAFLAIAIVPIVSFFKLDFGPMAKAEQLAEQGSDFGKVQDSLNVFEHKNAKTSFVWAPLLVMLVVLCSILVPHGFPFQKVAGSTFRAALSSAYFFAAITLISLMAFYGVRKLSDGIQVYLKGMSNMMSVAVILVLAWSLSSVGKELGAAAYIAEQAQAGFPYWLLPAVAFLLAGIISFATGSSWGTFAIMMPLVIPTAVAIDAPLLVCIGAVLSGGLFGDHCSPISETTILSSTGAGCEQYEHFRTQLPYAVLNGAIALTSFLVAGVMASPVIVLVAIVAQFAIYLVLSKQQSSLMLEQATADQ</sequence>
<evidence type="ECO:0000313" key="8">
    <source>
        <dbReference type="EMBL" id="CAH1570923.1"/>
    </source>
</evidence>
<name>A0AAU9QH70_9VIBR</name>
<dbReference type="Pfam" id="PF03553">
    <property type="entry name" value="Na_H_antiporter"/>
    <property type="match status" value="1"/>
</dbReference>
<organism evidence="8 9">
    <name type="scientific">Vibrio jasicida</name>
    <dbReference type="NCBI Taxonomy" id="766224"/>
    <lineage>
        <taxon>Bacteria</taxon>
        <taxon>Pseudomonadati</taxon>
        <taxon>Pseudomonadota</taxon>
        <taxon>Gammaproteobacteria</taxon>
        <taxon>Vibrionales</taxon>
        <taxon>Vibrionaceae</taxon>
        <taxon>Vibrio</taxon>
    </lineage>
</organism>
<keyword evidence="2" id="KW-1003">Cell membrane</keyword>
<dbReference type="InterPro" id="IPR018461">
    <property type="entry name" value="Na/H_Antiport_NhaC-like_C"/>
</dbReference>
<feature type="transmembrane region" description="Helical" evidence="6">
    <location>
        <begin position="473"/>
        <end position="506"/>
    </location>
</feature>
<comment type="caution">
    <text evidence="8">The sequence shown here is derived from an EMBL/GenBank/DDBJ whole genome shotgun (WGS) entry which is preliminary data.</text>
</comment>
<dbReference type="PANTHER" id="PTHR43478">
    <property type="entry name" value="NA+/H+ ANTIPORTER-RELATED"/>
    <property type="match status" value="1"/>
</dbReference>
<keyword evidence="3 6" id="KW-0812">Transmembrane</keyword>
<evidence type="ECO:0000259" key="7">
    <source>
        <dbReference type="Pfam" id="PF03553"/>
    </source>
</evidence>
<dbReference type="GO" id="GO:0005886">
    <property type="term" value="C:plasma membrane"/>
    <property type="evidence" value="ECO:0007669"/>
    <property type="project" value="UniProtKB-SubCell"/>
</dbReference>
<feature type="transmembrane region" description="Helical" evidence="6">
    <location>
        <begin position="40"/>
        <end position="60"/>
    </location>
</feature>
<evidence type="ECO:0000256" key="6">
    <source>
        <dbReference type="SAM" id="Phobius"/>
    </source>
</evidence>
<feature type="transmembrane region" description="Helical" evidence="6">
    <location>
        <begin position="272"/>
        <end position="293"/>
    </location>
</feature>
<dbReference type="Proteomes" id="UP001295462">
    <property type="component" value="Unassembled WGS sequence"/>
</dbReference>
<evidence type="ECO:0000256" key="1">
    <source>
        <dbReference type="ARBA" id="ARBA00004651"/>
    </source>
</evidence>
<dbReference type="PANTHER" id="PTHR43478:SF1">
    <property type="entry name" value="NA+_H+ ANTIPORTER NHAC-LIKE C-TERMINAL DOMAIN-CONTAINING PROTEIN"/>
    <property type="match status" value="1"/>
</dbReference>
<dbReference type="EMBL" id="CAKMUD010000013">
    <property type="protein sequence ID" value="CAH1570923.1"/>
    <property type="molecule type" value="Genomic_DNA"/>
</dbReference>
<feature type="transmembrane region" description="Helical" evidence="6">
    <location>
        <begin position="12"/>
        <end position="34"/>
    </location>
</feature>
<feature type="transmembrane region" description="Helical" evidence="6">
    <location>
        <begin position="129"/>
        <end position="155"/>
    </location>
</feature>
<feature type="transmembrane region" description="Helical" evidence="6">
    <location>
        <begin position="305"/>
        <end position="324"/>
    </location>
</feature>
<keyword evidence="5 6" id="KW-0472">Membrane</keyword>
<feature type="transmembrane region" description="Helical" evidence="6">
    <location>
        <begin position="411"/>
        <end position="436"/>
    </location>
</feature>